<feature type="transmembrane region" description="Helical" evidence="1">
    <location>
        <begin position="92"/>
        <end position="110"/>
    </location>
</feature>
<keyword evidence="1" id="KW-0812">Transmembrane</keyword>
<evidence type="ECO:0000313" key="5">
    <source>
        <dbReference type="Proteomes" id="UP000650477"/>
    </source>
</evidence>
<feature type="domain" description="Phosphatidic acid phosphatase type 2/haloperoxidase" evidence="2">
    <location>
        <begin position="92"/>
        <end position="210"/>
    </location>
</feature>
<dbReference type="InterPro" id="IPR036938">
    <property type="entry name" value="PAP2/HPO_sf"/>
</dbReference>
<dbReference type="RefSeq" id="WP_004238031.1">
    <property type="nucleotide sequence ID" value="NZ_ABGYJJ040000001.1"/>
</dbReference>
<dbReference type="EMBL" id="PKLF01000015">
    <property type="protein sequence ID" value="MBE8613915.1"/>
    <property type="molecule type" value="Genomic_DNA"/>
</dbReference>
<dbReference type="SMART" id="SM00014">
    <property type="entry name" value="acidPPc"/>
    <property type="match status" value="1"/>
</dbReference>
<evidence type="ECO:0000313" key="4">
    <source>
        <dbReference type="EMBL" id="MDS0898741.1"/>
    </source>
</evidence>
<dbReference type="EMBL" id="JAPKIY010000017">
    <property type="protein sequence ID" value="MDS0898741.1"/>
    <property type="molecule type" value="Genomic_DNA"/>
</dbReference>
<dbReference type="Proteomes" id="UP000650477">
    <property type="component" value="Unassembled WGS sequence"/>
</dbReference>
<proteinExistence type="predicted"/>
<dbReference type="InterPro" id="IPR000326">
    <property type="entry name" value="PAP2/HPO"/>
</dbReference>
<feature type="transmembrane region" description="Helical" evidence="1">
    <location>
        <begin position="7"/>
        <end position="25"/>
    </location>
</feature>
<sequence>MAVQRITLPLFISLAGIMLFLSWYLPVDHGWWALPDHAVFRFFNTPLAGNHSLAVFIAVINNRAFDLAALLLMGLIYYAAFRKQDSDGKRRLVMAGVVMVISAVLINQAGQAIPFNRLSPTLELDAVHRVSDITGIFTKDASKSSFPGDHGLMLIIFAAFVWRYAGFRYFAAAVLLTIIFSLPRIMAGAHWFSDIMAGSLSLALITVPWILLTPLSDQCVNFLVRHMPRLSDITKKISH</sequence>
<protein>
    <submittedName>
        <fullName evidence="3">Phosphatase PAP2 family protein</fullName>
    </submittedName>
</protein>
<keyword evidence="1" id="KW-1133">Transmembrane helix</keyword>
<dbReference type="Pfam" id="PF01569">
    <property type="entry name" value="PAP2"/>
    <property type="match status" value="1"/>
</dbReference>
<accession>A0A2C5TPC8</accession>
<feature type="transmembrane region" description="Helical" evidence="1">
    <location>
        <begin position="53"/>
        <end position="80"/>
    </location>
</feature>
<organism evidence="3 5">
    <name type="scientific">Morganella morganii</name>
    <name type="common">Proteus morganii</name>
    <dbReference type="NCBI Taxonomy" id="582"/>
    <lineage>
        <taxon>Bacteria</taxon>
        <taxon>Pseudomonadati</taxon>
        <taxon>Pseudomonadota</taxon>
        <taxon>Gammaproteobacteria</taxon>
        <taxon>Enterobacterales</taxon>
        <taxon>Morganellaceae</taxon>
        <taxon>Morganella</taxon>
    </lineage>
</organism>
<dbReference type="Gene3D" id="1.20.144.10">
    <property type="entry name" value="Phosphatidic acid phosphatase type 2/haloperoxidase"/>
    <property type="match status" value="1"/>
</dbReference>
<dbReference type="GeneID" id="93359883"/>
<name>A0A2C5TPC8_MORMO</name>
<dbReference type="Proteomes" id="UP001182247">
    <property type="component" value="Unassembled WGS sequence"/>
</dbReference>
<reference evidence="3" key="1">
    <citation type="submission" date="2017-12" db="EMBL/GenBank/DDBJ databases">
        <title>Genome sequencing and analysis.</title>
        <authorList>
            <person name="Huang Y.-T."/>
        </authorList>
    </citation>
    <scope>NUCLEOTIDE SEQUENCE</scope>
    <source>
        <strain evidence="3">VGH116</strain>
    </source>
</reference>
<dbReference type="AlphaFoldDB" id="A0A2C5TPC8"/>
<gene>
    <name evidence="3" type="ORF">CYG68_16120</name>
    <name evidence="4" type="ORF">OSC06_12215</name>
</gene>
<dbReference type="CDD" id="cd01610">
    <property type="entry name" value="PAP2_like"/>
    <property type="match status" value="1"/>
</dbReference>
<evidence type="ECO:0000259" key="2">
    <source>
        <dbReference type="SMART" id="SM00014"/>
    </source>
</evidence>
<evidence type="ECO:0000313" key="3">
    <source>
        <dbReference type="EMBL" id="MBE8613915.1"/>
    </source>
</evidence>
<comment type="caution">
    <text evidence="3">The sequence shown here is derived from an EMBL/GenBank/DDBJ whole genome shotgun (WGS) entry which is preliminary data.</text>
</comment>
<dbReference type="SUPFAM" id="SSF48317">
    <property type="entry name" value="Acid phosphatase/Vanadium-dependent haloperoxidase"/>
    <property type="match status" value="1"/>
</dbReference>
<evidence type="ECO:0000256" key="1">
    <source>
        <dbReference type="SAM" id="Phobius"/>
    </source>
</evidence>
<keyword evidence="1" id="KW-0472">Membrane</keyword>
<reference evidence="4" key="2">
    <citation type="submission" date="2023-02" db="EMBL/GenBank/DDBJ databases">
        <title>Detection, antimicrobial susceptibility and genomic characterization of NDM-producing species of Morganellaceae, Yersiniaceae, and Enterobacteriaceae other than Klebsiella.</title>
        <authorList>
            <person name="Camargo C.H."/>
            <person name="Sacchi C.T."/>
            <person name="Campos K.R."/>
        </authorList>
    </citation>
    <scope>NUCLEOTIDE SEQUENCE</scope>
    <source>
        <strain evidence="4">1189_21</strain>
    </source>
</reference>
<feature type="transmembrane region" description="Helical" evidence="1">
    <location>
        <begin position="152"/>
        <end position="179"/>
    </location>
</feature>